<organism evidence="1 2">
    <name type="scientific">Pristionchus pacificus</name>
    <name type="common">Parasitic nematode worm</name>
    <dbReference type="NCBI Taxonomy" id="54126"/>
    <lineage>
        <taxon>Eukaryota</taxon>
        <taxon>Metazoa</taxon>
        <taxon>Ecdysozoa</taxon>
        <taxon>Nematoda</taxon>
        <taxon>Chromadorea</taxon>
        <taxon>Rhabditida</taxon>
        <taxon>Rhabditina</taxon>
        <taxon>Diplogasteromorpha</taxon>
        <taxon>Diplogasteroidea</taxon>
        <taxon>Neodiplogasteridae</taxon>
        <taxon>Pristionchus</taxon>
    </lineage>
</organism>
<proteinExistence type="predicted"/>
<evidence type="ECO:0000313" key="1">
    <source>
        <dbReference type="EnsemblMetazoa" id="PPA10159.1"/>
    </source>
</evidence>
<gene>
    <name evidence="1" type="primary">WBGene00099713</name>
</gene>
<evidence type="ECO:0000313" key="2">
    <source>
        <dbReference type="Proteomes" id="UP000005239"/>
    </source>
</evidence>
<accession>A0A8R1Y9D1</accession>
<dbReference type="AlphaFoldDB" id="A0A2A6B8V2"/>
<name>A0A2A6B8V2_PRIPA</name>
<reference evidence="1" key="2">
    <citation type="submission" date="2022-06" db="UniProtKB">
        <authorList>
            <consortium name="EnsemblMetazoa"/>
        </authorList>
    </citation>
    <scope>IDENTIFICATION</scope>
    <source>
        <strain evidence="1">PS312</strain>
    </source>
</reference>
<dbReference type="Proteomes" id="UP000005239">
    <property type="component" value="Unassembled WGS sequence"/>
</dbReference>
<keyword evidence="2" id="KW-1185">Reference proteome</keyword>
<dbReference type="EnsemblMetazoa" id="PPA10159.1">
    <property type="protein sequence ID" value="PPA10159.1"/>
    <property type="gene ID" value="WBGene00099713"/>
</dbReference>
<sequence length="150" mass="16928">MDRSATRVKSVNTFCAIAITSAKPMKNSVVDRAPSCMKQNPWRKWSNCQRSLNIITHQPLLFMRSLQSRGNVAAALLMPAFCDSVQGRDGLHMVTATVLSQSIHLLARPLDINTLEEVDVCEDVAVEIRRGLDRSRNDEGRKDYEQWKEA</sequence>
<protein>
    <submittedName>
        <fullName evidence="1">Uncharacterized protein</fullName>
    </submittedName>
</protein>
<reference evidence="2" key="1">
    <citation type="journal article" date="2008" name="Nat. Genet.">
        <title>The Pristionchus pacificus genome provides a unique perspective on nematode lifestyle and parasitism.</title>
        <authorList>
            <person name="Dieterich C."/>
            <person name="Clifton S.W."/>
            <person name="Schuster L.N."/>
            <person name="Chinwalla A."/>
            <person name="Delehaunty K."/>
            <person name="Dinkelacker I."/>
            <person name="Fulton L."/>
            <person name="Fulton R."/>
            <person name="Godfrey J."/>
            <person name="Minx P."/>
            <person name="Mitreva M."/>
            <person name="Roeseler W."/>
            <person name="Tian H."/>
            <person name="Witte H."/>
            <person name="Yang S.P."/>
            <person name="Wilson R.K."/>
            <person name="Sommer R.J."/>
        </authorList>
    </citation>
    <scope>NUCLEOTIDE SEQUENCE [LARGE SCALE GENOMIC DNA]</scope>
    <source>
        <strain evidence="2">PS312</strain>
    </source>
</reference>
<accession>A0A2A6B8V2</accession>